<proteinExistence type="predicted"/>
<evidence type="ECO:0000256" key="1">
    <source>
        <dbReference type="SAM" id="Phobius"/>
    </source>
</evidence>
<reference evidence="4" key="1">
    <citation type="submission" date="2020-05" db="EMBL/GenBank/DDBJ databases">
        <authorList>
            <person name="Chiriac C."/>
            <person name="Salcher M."/>
            <person name="Ghai R."/>
            <person name="Kavagutti S V."/>
        </authorList>
    </citation>
    <scope>NUCLEOTIDE SEQUENCE</scope>
</reference>
<evidence type="ECO:0000313" key="6">
    <source>
        <dbReference type="EMBL" id="CAB5229974.1"/>
    </source>
</evidence>
<evidence type="ECO:0000313" key="4">
    <source>
        <dbReference type="EMBL" id="CAB4202648.1"/>
    </source>
</evidence>
<dbReference type="EMBL" id="LR797051">
    <property type="protein sequence ID" value="CAB4184049.1"/>
    <property type="molecule type" value="Genomic_DNA"/>
</dbReference>
<dbReference type="EMBL" id="LR796580">
    <property type="protein sequence ID" value="CAB4152870.1"/>
    <property type="molecule type" value="Genomic_DNA"/>
</dbReference>
<evidence type="ECO:0000313" key="3">
    <source>
        <dbReference type="EMBL" id="CAB4184049.1"/>
    </source>
</evidence>
<keyword evidence="1" id="KW-0472">Membrane</keyword>
<accession>A0A6J5S268</accession>
<keyword evidence="1" id="KW-0812">Transmembrane</keyword>
<sequence>MNDDDDYSMIDEVMHWMTIIFLALMTITFLAGLAGFIWGMS</sequence>
<keyword evidence="1" id="KW-1133">Transmembrane helix</keyword>
<evidence type="ECO:0000313" key="2">
    <source>
        <dbReference type="EMBL" id="CAB4152870.1"/>
    </source>
</evidence>
<protein>
    <submittedName>
        <fullName evidence="4">Uncharacterized protein</fullName>
    </submittedName>
</protein>
<dbReference type="EMBL" id="LR798412">
    <property type="protein sequence ID" value="CAB5229974.1"/>
    <property type="molecule type" value="Genomic_DNA"/>
</dbReference>
<feature type="transmembrane region" description="Helical" evidence="1">
    <location>
        <begin position="16"/>
        <end position="38"/>
    </location>
</feature>
<dbReference type="EMBL" id="LR797426">
    <property type="protein sequence ID" value="CAB4215479.1"/>
    <property type="molecule type" value="Genomic_DNA"/>
</dbReference>
<name>A0A6J5S268_9CAUD</name>
<gene>
    <name evidence="3" type="ORF">UFOVP1108_33</name>
    <name evidence="4" type="ORF">UFOVP1377_37</name>
    <name evidence="5" type="ORF">UFOVP1472_14</name>
    <name evidence="6" type="ORF">UFOVP1559_24</name>
    <name evidence="2" type="ORF">UFOVP604_33</name>
</gene>
<evidence type="ECO:0000313" key="5">
    <source>
        <dbReference type="EMBL" id="CAB4215479.1"/>
    </source>
</evidence>
<dbReference type="EMBL" id="LR797320">
    <property type="protein sequence ID" value="CAB4202648.1"/>
    <property type="molecule type" value="Genomic_DNA"/>
</dbReference>
<organism evidence="4">
    <name type="scientific">uncultured Caudovirales phage</name>
    <dbReference type="NCBI Taxonomy" id="2100421"/>
    <lineage>
        <taxon>Viruses</taxon>
        <taxon>Duplodnaviria</taxon>
        <taxon>Heunggongvirae</taxon>
        <taxon>Uroviricota</taxon>
        <taxon>Caudoviricetes</taxon>
        <taxon>Peduoviridae</taxon>
        <taxon>Maltschvirus</taxon>
        <taxon>Maltschvirus maltsch</taxon>
    </lineage>
</organism>